<evidence type="ECO:0000313" key="2">
    <source>
        <dbReference type="EMBL" id="GBE61522.1"/>
    </source>
</evidence>
<dbReference type="PANTHER" id="PTHR23346:SF7">
    <property type="entry name" value="STALLED RIBOSOME SENSOR GCN1"/>
    <property type="match status" value="1"/>
</dbReference>
<dbReference type="GO" id="GO:0006417">
    <property type="term" value="P:regulation of translation"/>
    <property type="evidence" value="ECO:0007669"/>
    <property type="project" value="TreeGrafter"/>
</dbReference>
<dbReference type="OrthoDB" id="5148094at2759"/>
<dbReference type="Gene3D" id="1.25.10.10">
    <property type="entry name" value="Leucine-rich Repeat Variant"/>
    <property type="match status" value="3"/>
</dbReference>
<dbReference type="InterPro" id="IPR016024">
    <property type="entry name" value="ARM-type_fold"/>
</dbReference>
<keyword evidence="3" id="KW-1185">Reference proteome</keyword>
<dbReference type="GO" id="GO:0019887">
    <property type="term" value="F:protein kinase regulator activity"/>
    <property type="evidence" value="ECO:0007669"/>
    <property type="project" value="TreeGrafter"/>
</dbReference>
<dbReference type="GO" id="GO:0005829">
    <property type="term" value="C:cytosol"/>
    <property type="evidence" value="ECO:0007669"/>
    <property type="project" value="TreeGrafter"/>
</dbReference>
<dbReference type="VEuPathDB" id="PiroplasmaDB:BOVATA_030150"/>
<dbReference type="SUPFAM" id="SSF48371">
    <property type="entry name" value="ARM repeat"/>
    <property type="match status" value="2"/>
</dbReference>
<proteinExistence type="predicted"/>
<dbReference type="PANTHER" id="PTHR23346">
    <property type="entry name" value="TRANSLATIONAL ACTIVATOR GCN1-RELATED"/>
    <property type="match status" value="1"/>
</dbReference>
<accession>A0A2H6KEU3</accession>
<dbReference type="InterPro" id="IPR011989">
    <property type="entry name" value="ARM-like"/>
</dbReference>
<keyword evidence="1" id="KW-0677">Repeat</keyword>
<reference evidence="2 3" key="1">
    <citation type="journal article" date="2017" name="BMC Genomics">
        <title>Whole-genome assembly of Babesia ovata and comparative genomics between closely related pathogens.</title>
        <authorList>
            <person name="Yamagishi J."/>
            <person name="Asada M."/>
            <person name="Hakimi H."/>
            <person name="Tanaka T.Q."/>
            <person name="Sugimoto C."/>
            <person name="Kawazu S."/>
        </authorList>
    </citation>
    <scope>NUCLEOTIDE SEQUENCE [LARGE SCALE GENOMIC DNA]</scope>
    <source>
        <strain evidence="2 3">Miyake</strain>
    </source>
</reference>
<comment type="caution">
    <text evidence="2">The sequence shown here is derived from an EMBL/GenBank/DDBJ whole genome shotgun (WGS) entry which is preliminary data.</text>
</comment>
<gene>
    <name evidence="2" type="ORF">BOVATA_030150</name>
</gene>
<evidence type="ECO:0000313" key="3">
    <source>
        <dbReference type="Proteomes" id="UP000236319"/>
    </source>
</evidence>
<organism evidence="2 3">
    <name type="scientific">Babesia ovata</name>
    <dbReference type="NCBI Taxonomy" id="189622"/>
    <lineage>
        <taxon>Eukaryota</taxon>
        <taxon>Sar</taxon>
        <taxon>Alveolata</taxon>
        <taxon>Apicomplexa</taxon>
        <taxon>Aconoidasida</taxon>
        <taxon>Piroplasmida</taxon>
        <taxon>Babesiidae</taxon>
        <taxon>Babesia</taxon>
    </lineage>
</organism>
<sequence length="2455" mass="274422">MGELPMNELRFRRALYRISSGVLCRADLCIIEGIVDDLLRRSSGDGDDALSARDCALEVASSFNKLMYSRVVLTLVQKLGRRIRSIVNKLKRLLEIHKDMIKPINLLQSKGVGLFHLALVQHDEYRSEQMSVLKTLLADSQFVLSPLFARLIANLLASITSDEFETYISPDILRLLKRGHKGIVFTLFTLQRYLMPHVTLRSVVDITDNLKQFLMQQDGTTIFGAEKVPFDEVKRKGPYGQVVSELIHWFSAAAFRTSDCSVAKYLRGVLDSFSGSSRLSASNQEINAHLLLLLLPIRLEESIDATQVSNVVESYRSTIKSIAQSHPLESVQVYFIQIVGRLLALLPDSDFENLLMDILSEQLKPLEKLNPKTKDVRINDAILSATLYSFRYVVGANLMHGGPRTFEGTAKLRGYLTTIIQFCNDKPVYKSCLFEAMFVMLHLEPDDATYLPESSTITPVRVSEQMKLSNVLEAMQINNRDPLAHLAMCERALKRQDITPQNGKIAALMGTNSISNMVEAATETMGSQLYATMVDLCEELCNSKDNVKDPVLACVYTRNHVEKRLHDFGDALREHHIYNMLHTILHSPTRVKYKKTFRMLRDSWMRYNSDGHLFTVLSHCILFRYPLEELQNWSDLSRLINSRPCKMARVLAPVQLDKMVVSGIVYHAVEEGTVPLILDHYLATQDADASELIGSLLSAVDKTLNKLRSFEKEDFEIYLAPGDKLYLDSRQYQPNIHQSDKKKFSNLTKQQLDDMRYKDQCATRREIASLVKRVNITLYAISRALAQKRDYVKTFLRDFLVSCRIALGVNVLHDSFSLFMDIICQQCLIGVPANTAGRISFILQSIYAERAYRINYDHLTLVLDGLNDCCVTSRESGILVTEITTYMLSSCDTHIDIKEACLRLILKFLRDRVDIGQHSIIDVVAANLRNEALYPSMIATLKEAVKYMFNLEGITLICRIGLSSTINLVKDVVAFYVHNHESDSLDSIAKYLMILGIEVGGLSCSVKLIFDLLPQFVESNPELLDLAPRVFLRYSVDEVMESFQTCYLEVDRMGRRSLLMVLIRYFSILNESVVHADIFDRFVLMSSDSSHVHQTLDCCKALSKTVPTQTVGTIIAHVKAWVDNNYPHALDALPSGCFEASEIVTLGVCATFMGYLQEKMKYDTQLKWNLELLLRILSFENEFSKVEAGHHSAAIIASLARICALEGEEDFLNTKISMLISSVSNNDFATVPCVSLLKGGGLLYLKKHDVVARLKDSLSVRGTPRELSFVTELANQFGRLFEPYVKDIFSTLLRCFPDSFDACLKTCFTVVGILTTVGFKSILPVITESLGTYSSNIKLGCLLVLSQVIKDSKLQSVIIKNVCDVVKVVFPCTTDTQKPVKDAAEHVLDSIVGLAGTESILYPTMGNILKVLSHPSDINITSTMQSLSAYARDHPNDEANSDAPIGVVELGLLEPVLSRALKSRNGLCRQSAIVFSSWLVYRCGSYREVELFFTTFMPNLTDHLKDTLPEIRREAAKAIGCCANAFKKFGCDTSKVLMVDLINRLMKCLMESITSLERCSAAAGLAEALWAVDDVFVEGIVTKVLKILDSTDSTPQMREGCLALFRHLPLTCHDYMLANLDTILSRVMSILCDEDERVRDMASNVIRTVIEKYHVSSGDIVFNNLRLASRSKEWQTRNIVLSLLQYLNSLKEDNRVTVELYIGRYDQNPTVKTTAMDIWKGMNVTRSLRTIFPLVLHSVIELLEQDDEDMRVQAGECITDAISRLGSGTVNDFIEAILNCDGAFRGRCIGIASLASSGKAGIEKHLPRILQFLKECLCKPCSCHEASKALATLAGYFPAVVSEVLPSLVNDLFSKDEKDAYLVGITLLIESHSECYSVILQEVLNPELDVTRLALLERMLCAKRTKVVFSQQNVLSRCLNQMMLYHRAFPKETMASFSTFVSMVRPESVMRLIHILIEMLDDLAAGSNDDCKKSTLIIFVSRILELRECDVDSHYGNVADSLARYIFADPGTIEASILVLDQLIKSAERRTELDNLIGAFSRHFSAFSVANGQLPQTSLTTTLPLMMSLIQKGLVKSNAKIEAAKCVTALHKLVGTEHMGPFILKTIGAIIRCLNDKCPSLLKIALLEAIHSLLHCEMAHVRVILYQLQSALFKCLSDVNSEVNLLIGPTLRLYVRLAPTKSDSVLSDLLQLASDKVGKPSVKTASLHAITEVLSAPPNLSAPPFEELLRLLQDCSGTDKQLVCQAIGLAAQLEGNYGSDWLPNLFVIIHADTSALSALSSIVMSDRGFTRLYQSTPKDFVDVLRQSLKSDMPSVNLCALNIFCRISKLTRSSPLAREFVKSYLSILPPGAKLPPSGQSQILQIYKRLLRFEQNVSNFGSQLTYISEAIYGVPLVKLEAEKVLLVLLGPSRDIDNLLSFVKQHSPSEKVTKLLSEYALRVLVKGNKNDQLSDSDA</sequence>
<dbReference type="Proteomes" id="UP000236319">
    <property type="component" value="Unassembled WGS sequence"/>
</dbReference>
<protein>
    <submittedName>
        <fullName evidence="2">Translational activator GCN1, putative</fullName>
    </submittedName>
</protein>
<dbReference type="RefSeq" id="XP_028867765.1">
    <property type="nucleotide sequence ID" value="XM_029011932.1"/>
</dbReference>
<evidence type="ECO:0000256" key="1">
    <source>
        <dbReference type="ARBA" id="ARBA00022737"/>
    </source>
</evidence>
<dbReference type="GeneID" id="39875292"/>
<name>A0A2H6KEU3_9APIC</name>
<dbReference type="GO" id="GO:0034198">
    <property type="term" value="P:cellular response to amino acid starvation"/>
    <property type="evidence" value="ECO:0007669"/>
    <property type="project" value="TreeGrafter"/>
</dbReference>
<dbReference type="EMBL" id="BDSA01000003">
    <property type="protein sequence ID" value="GBE61522.1"/>
    <property type="molecule type" value="Genomic_DNA"/>
</dbReference>
<dbReference type="Pfam" id="PF24987">
    <property type="entry name" value="HEAT_EF3_N"/>
    <property type="match status" value="1"/>
</dbReference>